<dbReference type="SMART" id="SM00409">
    <property type="entry name" value="IG"/>
    <property type="match status" value="2"/>
</dbReference>
<keyword evidence="13" id="KW-1185">Reference proteome</keyword>
<dbReference type="InterPro" id="IPR013783">
    <property type="entry name" value="Ig-like_fold"/>
</dbReference>
<reference evidence="12" key="2">
    <citation type="submission" date="2025-09" db="UniProtKB">
        <authorList>
            <consortium name="Ensembl"/>
        </authorList>
    </citation>
    <scope>IDENTIFICATION</scope>
</reference>
<dbReference type="PANTHER" id="PTHR44969">
    <property type="entry name" value="CELL SURFACE A33 ANTIGEN"/>
    <property type="match status" value="1"/>
</dbReference>
<dbReference type="InterPro" id="IPR003598">
    <property type="entry name" value="Ig_sub2"/>
</dbReference>
<dbReference type="SMART" id="SM00408">
    <property type="entry name" value="IGc2"/>
    <property type="match status" value="2"/>
</dbReference>
<dbReference type="InterPro" id="IPR036179">
    <property type="entry name" value="Ig-like_dom_sf"/>
</dbReference>
<feature type="region of interest" description="Disordered" evidence="8">
    <location>
        <begin position="287"/>
        <end position="417"/>
    </location>
</feature>
<dbReference type="Gene3D" id="2.60.40.10">
    <property type="entry name" value="Immunoglobulins"/>
    <property type="match status" value="2"/>
</dbReference>
<accession>A0A3B3WBK4</accession>
<keyword evidence="6" id="KW-1015">Disulfide bond</keyword>
<evidence type="ECO:0000256" key="2">
    <source>
        <dbReference type="ARBA" id="ARBA00022692"/>
    </source>
</evidence>
<keyword evidence="4 9" id="KW-1133">Transmembrane helix</keyword>
<dbReference type="Pfam" id="PF13927">
    <property type="entry name" value="Ig_3"/>
    <property type="match status" value="1"/>
</dbReference>
<dbReference type="FunFam" id="2.60.40.10:FF:000095">
    <property type="entry name" value="immunoglobulin superfamily member 11 isoform X1"/>
    <property type="match status" value="1"/>
</dbReference>
<keyword evidence="2 9" id="KW-0812">Transmembrane</keyword>
<sequence length="417" mass="47646">MSIFVGSFWKSSPLHALMMHLFLLLKGLTVAGIKVDIPQDQYEFARGDNITLPCTFQSALSNPILAVVSWSIGEVSISLSVFHLNQSTYFSNYQGRVSVDANVNGGTGKADLKLSSITTADNKKYECQVQNPKDNVGKDADTTTLTVLVAPSKPICKIEGTASYGQNVSLTCVSEEGSPPPTYKWNRYDVQNNPGAFPPKTTEKEGTLFLYNLTKETSGFYICTSANKIRSASCNLTVTVLPPSMMSIGSTAAIIGAGVAALLLLIVIIYCCCCRKKDDDKENYAMAPKHFDDSSANKTAKPRDDYEERSERNYDRRSDYDDRRSDYDDRRSDYDDRRSDYNDRRSDYDDRRSDYNDRRSDYDDRRSDYNDRRSDYNDRRSKPSDRNERYDDDRHYDDERRHNDRRDPRYDDDRNRP</sequence>
<dbReference type="InterPro" id="IPR003599">
    <property type="entry name" value="Ig_sub"/>
</dbReference>
<protein>
    <recommendedName>
        <fullName evidence="11">Ig-like domain-containing protein</fullName>
    </recommendedName>
</protein>
<evidence type="ECO:0000256" key="10">
    <source>
        <dbReference type="SAM" id="SignalP"/>
    </source>
</evidence>
<evidence type="ECO:0000256" key="1">
    <source>
        <dbReference type="ARBA" id="ARBA00004479"/>
    </source>
</evidence>
<evidence type="ECO:0000256" key="5">
    <source>
        <dbReference type="ARBA" id="ARBA00023136"/>
    </source>
</evidence>
<dbReference type="InterPro" id="IPR007110">
    <property type="entry name" value="Ig-like_dom"/>
</dbReference>
<keyword evidence="5 9" id="KW-0472">Membrane</keyword>
<comment type="subcellular location">
    <subcellularLocation>
        <location evidence="1">Membrane</location>
        <topology evidence="1">Single-pass type I membrane protein</topology>
    </subcellularLocation>
</comment>
<dbReference type="SUPFAM" id="SSF48726">
    <property type="entry name" value="Immunoglobulin"/>
    <property type="match status" value="2"/>
</dbReference>
<evidence type="ECO:0000256" key="6">
    <source>
        <dbReference type="ARBA" id="ARBA00023157"/>
    </source>
</evidence>
<evidence type="ECO:0000313" key="12">
    <source>
        <dbReference type="Ensembl" id="ENSPMEP00000000295.1"/>
    </source>
</evidence>
<dbReference type="GO" id="GO:0005886">
    <property type="term" value="C:plasma membrane"/>
    <property type="evidence" value="ECO:0007669"/>
    <property type="project" value="InterPro"/>
</dbReference>
<dbReference type="InterPro" id="IPR042474">
    <property type="entry name" value="A33"/>
</dbReference>
<evidence type="ECO:0000256" key="8">
    <source>
        <dbReference type="SAM" id="MobiDB-lite"/>
    </source>
</evidence>
<dbReference type="PROSITE" id="PS50835">
    <property type="entry name" value="IG_LIKE"/>
    <property type="match status" value="2"/>
</dbReference>
<evidence type="ECO:0000259" key="11">
    <source>
        <dbReference type="PROSITE" id="PS50835"/>
    </source>
</evidence>
<reference evidence="12" key="1">
    <citation type="submission" date="2025-08" db="UniProtKB">
        <authorList>
            <consortium name="Ensembl"/>
        </authorList>
    </citation>
    <scope>IDENTIFICATION</scope>
</reference>
<evidence type="ECO:0000313" key="13">
    <source>
        <dbReference type="Proteomes" id="UP000261480"/>
    </source>
</evidence>
<dbReference type="PANTHER" id="PTHR44969:SF1">
    <property type="entry name" value="CELL SURFACE A33 ANTIGEN"/>
    <property type="match status" value="1"/>
</dbReference>
<evidence type="ECO:0000256" key="7">
    <source>
        <dbReference type="ARBA" id="ARBA00023319"/>
    </source>
</evidence>
<feature type="signal peptide" evidence="10">
    <location>
        <begin position="1"/>
        <end position="31"/>
    </location>
</feature>
<dbReference type="InterPro" id="IPR013106">
    <property type="entry name" value="Ig_V-set"/>
</dbReference>
<proteinExistence type="predicted"/>
<feature type="domain" description="Ig-like" evidence="11">
    <location>
        <begin position="151"/>
        <end position="239"/>
    </location>
</feature>
<keyword evidence="7" id="KW-0393">Immunoglobulin domain</keyword>
<dbReference type="Pfam" id="PF07686">
    <property type="entry name" value="V-set"/>
    <property type="match status" value="1"/>
</dbReference>
<dbReference type="Proteomes" id="UP000261480">
    <property type="component" value="Unplaced"/>
</dbReference>
<dbReference type="Ensembl" id="ENSPMET00000016115.1">
    <property type="protein sequence ID" value="ENSPMEP00000000295.1"/>
    <property type="gene ID" value="ENSPMEG00000001066.1"/>
</dbReference>
<feature type="transmembrane region" description="Helical" evidence="9">
    <location>
        <begin position="252"/>
        <end position="273"/>
    </location>
</feature>
<evidence type="ECO:0000256" key="4">
    <source>
        <dbReference type="ARBA" id="ARBA00022989"/>
    </source>
</evidence>
<feature type="domain" description="Ig-like" evidence="11">
    <location>
        <begin position="13"/>
        <end position="146"/>
    </location>
</feature>
<organism evidence="12 13">
    <name type="scientific">Poecilia mexicana</name>
    <dbReference type="NCBI Taxonomy" id="48701"/>
    <lineage>
        <taxon>Eukaryota</taxon>
        <taxon>Metazoa</taxon>
        <taxon>Chordata</taxon>
        <taxon>Craniata</taxon>
        <taxon>Vertebrata</taxon>
        <taxon>Euteleostomi</taxon>
        <taxon>Actinopterygii</taxon>
        <taxon>Neopterygii</taxon>
        <taxon>Teleostei</taxon>
        <taxon>Neoteleostei</taxon>
        <taxon>Acanthomorphata</taxon>
        <taxon>Ovalentaria</taxon>
        <taxon>Atherinomorphae</taxon>
        <taxon>Cyprinodontiformes</taxon>
        <taxon>Poeciliidae</taxon>
        <taxon>Poeciliinae</taxon>
        <taxon>Poecilia</taxon>
    </lineage>
</organism>
<evidence type="ECO:0000256" key="3">
    <source>
        <dbReference type="ARBA" id="ARBA00022729"/>
    </source>
</evidence>
<feature type="chain" id="PRO_5017284937" description="Ig-like domain-containing protein" evidence="10">
    <location>
        <begin position="32"/>
        <end position="417"/>
    </location>
</feature>
<keyword evidence="3 10" id="KW-0732">Signal</keyword>
<name>A0A3B3WBK4_9TELE</name>
<dbReference type="AlphaFoldDB" id="A0A3B3WBK4"/>
<evidence type="ECO:0000256" key="9">
    <source>
        <dbReference type="SAM" id="Phobius"/>
    </source>
</evidence>